<keyword evidence="2" id="KW-0862">Zinc</keyword>
<protein>
    <recommendedName>
        <fullName evidence="3">LIM zinc-binding domain-containing protein</fullName>
    </recommendedName>
</protein>
<proteinExistence type="predicted"/>
<evidence type="ECO:0000313" key="5">
    <source>
        <dbReference type="Proteomes" id="UP001209540"/>
    </source>
</evidence>
<gene>
    <name evidence="4" type="ORF">BDA99DRAFT_272016</name>
</gene>
<evidence type="ECO:0000313" key="4">
    <source>
        <dbReference type="EMBL" id="KAI9245896.1"/>
    </source>
</evidence>
<keyword evidence="5" id="KW-1185">Reference proteome</keyword>
<dbReference type="AlphaFoldDB" id="A0AAD5JXW5"/>
<reference evidence="4" key="2">
    <citation type="submission" date="2023-02" db="EMBL/GenBank/DDBJ databases">
        <authorList>
            <consortium name="DOE Joint Genome Institute"/>
            <person name="Mondo S.J."/>
            <person name="Chang Y."/>
            <person name="Wang Y."/>
            <person name="Ahrendt S."/>
            <person name="Andreopoulos W."/>
            <person name="Barry K."/>
            <person name="Beard J."/>
            <person name="Benny G.L."/>
            <person name="Blankenship S."/>
            <person name="Bonito G."/>
            <person name="Cuomo C."/>
            <person name="Desiro A."/>
            <person name="Gervers K.A."/>
            <person name="Hundley H."/>
            <person name="Kuo A."/>
            <person name="LaButti K."/>
            <person name="Lang B.F."/>
            <person name="Lipzen A."/>
            <person name="O'Donnell K."/>
            <person name="Pangilinan J."/>
            <person name="Reynolds N."/>
            <person name="Sandor L."/>
            <person name="Smith M.W."/>
            <person name="Tsang A."/>
            <person name="Grigoriev I.V."/>
            <person name="Stajich J.E."/>
            <person name="Spatafora J.W."/>
        </authorList>
    </citation>
    <scope>NUCLEOTIDE SEQUENCE</scope>
    <source>
        <strain evidence="4">RSA 2281</strain>
    </source>
</reference>
<organism evidence="4 5">
    <name type="scientific">Phascolomyces articulosus</name>
    <dbReference type="NCBI Taxonomy" id="60185"/>
    <lineage>
        <taxon>Eukaryota</taxon>
        <taxon>Fungi</taxon>
        <taxon>Fungi incertae sedis</taxon>
        <taxon>Mucoromycota</taxon>
        <taxon>Mucoromycotina</taxon>
        <taxon>Mucoromycetes</taxon>
        <taxon>Mucorales</taxon>
        <taxon>Lichtheimiaceae</taxon>
        <taxon>Phascolomyces</taxon>
    </lineage>
</organism>
<accession>A0AAD5JXW5</accession>
<dbReference type="Pfam" id="PF00412">
    <property type="entry name" value="LIM"/>
    <property type="match status" value="1"/>
</dbReference>
<dbReference type="GO" id="GO:0046872">
    <property type="term" value="F:metal ion binding"/>
    <property type="evidence" value="ECO:0007669"/>
    <property type="project" value="UniProtKB-KW"/>
</dbReference>
<evidence type="ECO:0000256" key="2">
    <source>
        <dbReference type="ARBA" id="ARBA00022833"/>
    </source>
</evidence>
<keyword evidence="1" id="KW-0479">Metal-binding</keyword>
<feature type="domain" description="LIM zinc-binding" evidence="3">
    <location>
        <begin position="20"/>
        <end position="55"/>
    </location>
</feature>
<evidence type="ECO:0000259" key="3">
    <source>
        <dbReference type="Pfam" id="PF00412"/>
    </source>
</evidence>
<dbReference type="SUPFAM" id="SSF57716">
    <property type="entry name" value="Glucocorticoid receptor-like (DNA-binding domain)"/>
    <property type="match status" value="1"/>
</dbReference>
<dbReference type="InterPro" id="IPR001781">
    <property type="entry name" value="Znf_LIM"/>
</dbReference>
<reference evidence="4" key="1">
    <citation type="journal article" date="2022" name="IScience">
        <title>Evolution of zygomycete secretomes and the origins of terrestrial fungal ecologies.</title>
        <authorList>
            <person name="Chang Y."/>
            <person name="Wang Y."/>
            <person name="Mondo S."/>
            <person name="Ahrendt S."/>
            <person name="Andreopoulos W."/>
            <person name="Barry K."/>
            <person name="Beard J."/>
            <person name="Benny G.L."/>
            <person name="Blankenship S."/>
            <person name="Bonito G."/>
            <person name="Cuomo C."/>
            <person name="Desiro A."/>
            <person name="Gervers K.A."/>
            <person name="Hundley H."/>
            <person name="Kuo A."/>
            <person name="LaButti K."/>
            <person name="Lang B.F."/>
            <person name="Lipzen A."/>
            <person name="O'Donnell K."/>
            <person name="Pangilinan J."/>
            <person name="Reynolds N."/>
            <person name="Sandor L."/>
            <person name="Smith M.E."/>
            <person name="Tsang A."/>
            <person name="Grigoriev I.V."/>
            <person name="Stajich J.E."/>
            <person name="Spatafora J.W."/>
        </authorList>
    </citation>
    <scope>NUCLEOTIDE SEQUENCE</scope>
    <source>
        <strain evidence="4">RSA 2281</strain>
    </source>
</reference>
<dbReference type="Proteomes" id="UP001209540">
    <property type="component" value="Unassembled WGS sequence"/>
</dbReference>
<evidence type="ECO:0000256" key="1">
    <source>
        <dbReference type="ARBA" id="ARBA00022723"/>
    </source>
</evidence>
<comment type="caution">
    <text evidence="4">The sequence shown here is derived from an EMBL/GenBank/DDBJ whole genome shotgun (WGS) entry which is preliminary data.</text>
</comment>
<sequence>MDTYYDDTTFVFEENEDPCCNGCMKPIEDGSVVQFGDGIWHFECLHPFHCFFSLAFPFLKEKRKGKTKVYVFFYFSLFSLFYI</sequence>
<dbReference type="EMBL" id="JAIXMP010000049">
    <property type="protein sequence ID" value="KAI9245896.1"/>
    <property type="molecule type" value="Genomic_DNA"/>
</dbReference>
<name>A0AAD5JXW5_9FUNG</name>
<dbReference type="Gene3D" id="2.10.110.10">
    <property type="entry name" value="Cysteine Rich Protein"/>
    <property type="match status" value="1"/>
</dbReference>